<gene>
    <name evidence="1" type="ORF">ACFFGX_05095</name>
</gene>
<protein>
    <recommendedName>
        <fullName evidence="3">Transposase</fullName>
    </recommendedName>
</protein>
<evidence type="ECO:0000313" key="2">
    <source>
        <dbReference type="Proteomes" id="UP001589891"/>
    </source>
</evidence>
<keyword evidence="2" id="KW-1185">Reference proteome</keyword>
<proteinExistence type="predicted"/>
<accession>A0ABV6SHI3</accession>
<dbReference type="RefSeq" id="WP_376943478.1">
    <property type="nucleotide sequence ID" value="NZ_CP171449.1"/>
</dbReference>
<comment type="caution">
    <text evidence="1">The sequence shown here is derived from an EMBL/GenBank/DDBJ whole genome shotgun (WGS) entry which is preliminary data.</text>
</comment>
<organism evidence="1 2">
    <name type="scientific">Azorhizophilus paspali</name>
    <name type="common">Azotobacter paspali</name>
    <dbReference type="NCBI Taxonomy" id="69963"/>
    <lineage>
        <taxon>Bacteria</taxon>
        <taxon>Pseudomonadati</taxon>
        <taxon>Pseudomonadota</taxon>
        <taxon>Gammaproteobacteria</taxon>
        <taxon>Pseudomonadales</taxon>
        <taxon>Pseudomonadaceae</taxon>
        <taxon>Azorhizophilus</taxon>
    </lineage>
</organism>
<sequence length="160" mass="17581">MGFKVHHIEGSHGILLRAIQALKRKQAAVGFMDTARYPSGELVSYIATIQEFGYPAGGIPARPFFRPTIAQQKQAWRDHLLRGTRQVILRRITLEAMLRQFAMVAAGDVATTISKIQAPPLSPRTIAARQARKKTPGVSHKPLVDTGLMIQSVTGEVIDT</sequence>
<evidence type="ECO:0000313" key="1">
    <source>
        <dbReference type="EMBL" id="MFC0708994.1"/>
    </source>
</evidence>
<name>A0ABV6SHI3_AZOPA</name>
<dbReference type="EMBL" id="JBHLSS010000034">
    <property type="protein sequence ID" value="MFC0708994.1"/>
    <property type="molecule type" value="Genomic_DNA"/>
</dbReference>
<dbReference type="Proteomes" id="UP001589891">
    <property type="component" value="Unassembled WGS sequence"/>
</dbReference>
<reference evidence="1 2" key="1">
    <citation type="submission" date="2024-09" db="EMBL/GenBank/DDBJ databases">
        <authorList>
            <person name="Sun Q."/>
            <person name="Mori K."/>
        </authorList>
    </citation>
    <scope>NUCLEOTIDE SEQUENCE [LARGE SCALE GENOMIC DNA]</scope>
    <source>
        <strain evidence="1 2">NCAIM B.01794</strain>
    </source>
</reference>
<evidence type="ECO:0008006" key="3">
    <source>
        <dbReference type="Google" id="ProtNLM"/>
    </source>
</evidence>